<accession>A0A7S0JCP8</accession>
<evidence type="ECO:0000313" key="2">
    <source>
        <dbReference type="EMBL" id="CAD8547317.1"/>
    </source>
</evidence>
<dbReference type="AlphaFoldDB" id="A0A7S0JCP8"/>
<feature type="chain" id="PRO_5031007568" evidence="1">
    <location>
        <begin position="32"/>
        <end position="344"/>
    </location>
</feature>
<evidence type="ECO:0000256" key="1">
    <source>
        <dbReference type="SAM" id="SignalP"/>
    </source>
</evidence>
<keyword evidence="1" id="KW-0732">Signal</keyword>
<name>A0A7S0JCP8_9EUKA</name>
<feature type="signal peptide" evidence="1">
    <location>
        <begin position="1"/>
        <end position="31"/>
    </location>
</feature>
<proteinExistence type="predicted"/>
<dbReference type="InterPro" id="IPR027417">
    <property type="entry name" value="P-loop_NTPase"/>
</dbReference>
<reference evidence="2" key="1">
    <citation type="submission" date="2021-01" db="EMBL/GenBank/DDBJ databases">
        <authorList>
            <person name="Corre E."/>
            <person name="Pelletier E."/>
            <person name="Niang G."/>
            <person name="Scheremetjew M."/>
            <person name="Finn R."/>
            <person name="Kale V."/>
            <person name="Holt S."/>
            <person name="Cochrane G."/>
            <person name="Meng A."/>
            <person name="Brown T."/>
            <person name="Cohen L."/>
        </authorList>
    </citation>
    <scope>NUCLEOTIDE SEQUENCE</scope>
    <source>
        <strain evidence="2">RCC1130</strain>
    </source>
</reference>
<dbReference type="Gene3D" id="3.40.50.300">
    <property type="entry name" value="P-loop containing nucleotide triphosphate hydrolases"/>
    <property type="match status" value="1"/>
</dbReference>
<dbReference type="EMBL" id="HBER01044987">
    <property type="protein sequence ID" value="CAD8547317.1"/>
    <property type="molecule type" value="Transcribed_RNA"/>
</dbReference>
<sequence length="344" mass="37704">MALLGHMLDLRARLWMSLLLLCCGAVLRTTATSQHISVDAPDAMCVMADNCSCAVGWWGRQPVGEERARRLVLAHVPKTGGSSIGAWGYKHKIRFSTKHVSHCASNNNRSCAGNWFANSTRCGAVSIRHCVSSYAAAHADPAEQTFSFVRDVVSRAVSSYNFRTPLAKSGPDKCRRQELARWIAGKYLHHVPGDGDDDNHDEPQSSFAAVSELVFCFERLQADFTELMRRARKLAAPTGLDLPFLGPRGRVVPLTAAADADKLTALPHFSGAPFEASRCTVADLPDALGQELRTRYAEDHELHQRVCATPVSEAFALTREAQALRMARLDEGFRGRACVETVRG</sequence>
<protein>
    <submittedName>
        <fullName evidence="2">Uncharacterized protein</fullName>
    </submittedName>
</protein>
<organism evidence="2">
    <name type="scientific">Calcidiscus leptoporus</name>
    <dbReference type="NCBI Taxonomy" id="127549"/>
    <lineage>
        <taxon>Eukaryota</taxon>
        <taxon>Haptista</taxon>
        <taxon>Haptophyta</taxon>
        <taxon>Prymnesiophyceae</taxon>
        <taxon>Coccolithales</taxon>
        <taxon>Calcidiscaceae</taxon>
        <taxon>Calcidiscus</taxon>
    </lineage>
</organism>
<gene>
    <name evidence="2" type="ORF">CLEP1334_LOCUS22607</name>
</gene>